<dbReference type="Pfam" id="PF00565">
    <property type="entry name" value="SNase"/>
    <property type="match status" value="1"/>
</dbReference>
<evidence type="ECO:0000313" key="2">
    <source>
        <dbReference type="EMBL" id="THV25450.1"/>
    </source>
</evidence>
<evidence type="ECO:0000313" key="3">
    <source>
        <dbReference type="Proteomes" id="UP000308828"/>
    </source>
</evidence>
<evidence type="ECO:0000259" key="1">
    <source>
        <dbReference type="PROSITE" id="PS50830"/>
    </source>
</evidence>
<feature type="domain" description="TNase-like" evidence="1">
    <location>
        <begin position="80"/>
        <end position="177"/>
    </location>
</feature>
<gene>
    <name evidence="2" type="ORF">FAA97_04455</name>
</gene>
<accession>A0A4S8P5J5</accession>
<dbReference type="AlphaFoldDB" id="A0A4S8P5J5"/>
<proteinExistence type="predicted"/>
<dbReference type="Gene3D" id="2.40.50.90">
    <property type="match status" value="1"/>
</dbReference>
<dbReference type="Proteomes" id="UP000308828">
    <property type="component" value="Unassembled WGS sequence"/>
</dbReference>
<dbReference type="InterPro" id="IPR035437">
    <property type="entry name" value="SNase_OB-fold_sf"/>
</dbReference>
<organism evidence="2 3">
    <name type="scientific">Peteryoungia ipomoeae</name>
    <dbReference type="NCBI Taxonomy" id="1210932"/>
    <lineage>
        <taxon>Bacteria</taxon>
        <taxon>Pseudomonadati</taxon>
        <taxon>Pseudomonadota</taxon>
        <taxon>Alphaproteobacteria</taxon>
        <taxon>Hyphomicrobiales</taxon>
        <taxon>Rhizobiaceae</taxon>
        <taxon>Peteryoungia</taxon>
    </lineage>
</organism>
<reference evidence="2 3" key="1">
    <citation type="submission" date="2019-04" db="EMBL/GenBank/DDBJ databases">
        <title>Genome sequence of strain shin9-1.</title>
        <authorList>
            <person name="Gao J."/>
            <person name="Sun J."/>
        </authorList>
    </citation>
    <scope>NUCLEOTIDE SEQUENCE [LARGE SCALE GENOMIC DNA]</scope>
    <source>
        <strain evidence="3">shin9-1</strain>
    </source>
</reference>
<name>A0A4S8P5J5_9HYPH</name>
<dbReference type="OrthoDB" id="7469880at2"/>
<dbReference type="SUPFAM" id="SSF50199">
    <property type="entry name" value="Staphylococcal nuclease"/>
    <property type="match status" value="1"/>
</dbReference>
<dbReference type="EMBL" id="STGV01000001">
    <property type="protein sequence ID" value="THV25450.1"/>
    <property type="molecule type" value="Genomic_DNA"/>
</dbReference>
<dbReference type="PROSITE" id="PS50830">
    <property type="entry name" value="TNASE_3"/>
    <property type="match status" value="1"/>
</dbReference>
<sequence>MIMIDSAHALGQPGKPRESMHLASGKTASVLQSARRRTMLSSVQRMFAFALLALMTTGTTSHAASQNAKGLAISGTFTICGAKKRINCIVDGDTFWYRGEKYRISDINTPEVSQPACEEERRLGKSAQSALLKEFNAGGVRLIKAEKRDVDRYDRKLRVAMRGDQSIGQILVRRGLAHKWEGRKLDWCGSRPVEG</sequence>
<keyword evidence="3" id="KW-1185">Reference proteome</keyword>
<dbReference type="InterPro" id="IPR016071">
    <property type="entry name" value="Staphylococal_nuclease_OB-fold"/>
</dbReference>
<comment type="caution">
    <text evidence="2">The sequence shown here is derived from an EMBL/GenBank/DDBJ whole genome shotgun (WGS) entry which is preliminary data.</text>
</comment>
<protein>
    <submittedName>
        <fullName evidence="2">Thermonuclease family protein</fullName>
    </submittedName>
</protein>